<sequence length="363" mass="42425">MNVGISSDTYKNRCKPFQSYPSQENCTERNLRLQLFDELSPKGEVFRDETIPVVVHFSLSEDTVCTVRLEGDYDDVYYWQIPDFMTDSLFADFLTDIVDAISDQDQLDTKKFLQLLHPSPEELRRLNQKRIKWFYVSDDETHRRVRENVKSFGDIVPYPSIGNITSVDVRINNETDPSGELRSKINQLIASTNINIECYAESDGAEETDECLDSFVDNENLSDEEEEIDKEVQANPEKPCYYPAQIEMAAILKKRIDTIMSYYHQIPRLSDVFNDVEFVVYTARYRMLSDQTEKRICHPNAGVLSKEELESRKDCSGKKRMFMYVRSQETETHFEELKTNVQEKTKNPLRHRSRRVPLGNNER</sequence>
<evidence type="ECO:0000313" key="3">
    <source>
        <dbReference type="EMBL" id="KAJ7381037.1"/>
    </source>
</evidence>
<reference evidence="3" key="1">
    <citation type="submission" date="2023-01" db="EMBL/GenBank/DDBJ databases">
        <title>Genome assembly of the deep-sea coral Lophelia pertusa.</title>
        <authorList>
            <person name="Herrera S."/>
            <person name="Cordes E."/>
        </authorList>
    </citation>
    <scope>NUCLEOTIDE SEQUENCE</scope>
    <source>
        <strain evidence="3">USNM1676648</strain>
        <tissue evidence="3">Polyp</tissue>
    </source>
</reference>
<proteinExistence type="predicted"/>
<feature type="region of interest" description="Disordered" evidence="1">
    <location>
        <begin position="339"/>
        <end position="363"/>
    </location>
</feature>
<gene>
    <name evidence="3" type="ORF">OS493_004633</name>
</gene>
<evidence type="ECO:0000256" key="1">
    <source>
        <dbReference type="SAM" id="MobiDB-lite"/>
    </source>
</evidence>
<evidence type="ECO:0000259" key="2">
    <source>
        <dbReference type="Pfam" id="PF20692"/>
    </source>
</evidence>
<dbReference type="Pfam" id="PF20692">
    <property type="entry name" value="cpSF2-GREB1"/>
    <property type="match status" value="1"/>
</dbReference>
<dbReference type="AlphaFoldDB" id="A0A9W9ZG40"/>
<name>A0A9W9ZG40_9CNID</name>
<keyword evidence="4" id="KW-1185">Reference proteome</keyword>
<comment type="caution">
    <text evidence="3">The sequence shown here is derived from an EMBL/GenBank/DDBJ whole genome shotgun (WGS) entry which is preliminary data.</text>
</comment>
<accession>A0A9W9ZG40</accession>
<feature type="domain" description="GREB1-like circularly permuted SF2 helicase" evidence="2">
    <location>
        <begin position="239"/>
        <end position="345"/>
    </location>
</feature>
<dbReference type="InterPro" id="IPR048657">
    <property type="entry name" value="GREB1-like_cpSF2"/>
</dbReference>
<organism evidence="3 4">
    <name type="scientific">Desmophyllum pertusum</name>
    <dbReference type="NCBI Taxonomy" id="174260"/>
    <lineage>
        <taxon>Eukaryota</taxon>
        <taxon>Metazoa</taxon>
        <taxon>Cnidaria</taxon>
        <taxon>Anthozoa</taxon>
        <taxon>Hexacorallia</taxon>
        <taxon>Scleractinia</taxon>
        <taxon>Caryophylliina</taxon>
        <taxon>Caryophylliidae</taxon>
        <taxon>Desmophyllum</taxon>
    </lineage>
</organism>
<dbReference type="EMBL" id="MU826351">
    <property type="protein sequence ID" value="KAJ7381037.1"/>
    <property type="molecule type" value="Genomic_DNA"/>
</dbReference>
<protein>
    <recommendedName>
        <fullName evidence="2">GREB1-like circularly permuted SF2 helicase domain-containing protein</fullName>
    </recommendedName>
</protein>
<dbReference type="Proteomes" id="UP001163046">
    <property type="component" value="Unassembled WGS sequence"/>
</dbReference>
<evidence type="ECO:0000313" key="4">
    <source>
        <dbReference type="Proteomes" id="UP001163046"/>
    </source>
</evidence>